<evidence type="ECO:0000256" key="1">
    <source>
        <dbReference type="ARBA" id="ARBA00022483"/>
    </source>
</evidence>
<accession>A0AA36G0E4</accession>
<feature type="compositionally biased region" description="Basic and acidic residues" evidence="2">
    <location>
        <begin position="257"/>
        <end position="266"/>
    </location>
</feature>
<feature type="region of interest" description="Disordered" evidence="2">
    <location>
        <begin position="232"/>
        <end position="316"/>
    </location>
</feature>
<dbReference type="GO" id="GO:0006887">
    <property type="term" value="P:exocytosis"/>
    <property type="evidence" value="ECO:0007669"/>
    <property type="project" value="UniProtKB-KW"/>
</dbReference>
<feature type="compositionally biased region" description="Basic residues" evidence="2">
    <location>
        <begin position="295"/>
        <end position="306"/>
    </location>
</feature>
<feature type="compositionally biased region" description="Low complexity" evidence="2">
    <location>
        <begin position="267"/>
        <end position="291"/>
    </location>
</feature>
<keyword evidence="1" id="KW-0268">Exocytosis</keyword>
<evidence type="ECO:0000313" key="3">
    <source>
        <dbReference type="EMBL" id="CAJ0573809.1"/>
    </source>
</evidence>
<dbReference type="EMBL" id="CATQJA010002624">
    <property type="protein sequence ID" value="CAJ0573809.1"/>
    <property type="molecule type" value="Genomic_DNA"/>
</dbReference>
<proteinExistence type="predicted"/>
<dbReference type="Proteomes" id="UP001177023">
    <property type="component" value="Unassembled WGS sequence"/>
</dbReference>
<evidence type="ECO:0000313" key="4">
    <source>
        <dbReference type="Proteomes" id="UP001177023"/>
    </source>
</evidence>
<evidence type="ECO:0000256" key="2">
    <source>
        <dbReference type="SAM" id="MobiDB-lite"/>
    </source>
</evidence>
<dbReference type="AlphaFoldDB" id="A0AA36G0E4"/>
<dbReference type="PANTHER" id="PTHR45999:SF4">
    <property type="entry name" value="UNC-13-4A, ISOFORM B"/>
    <property type="match status" value="1"/>
</dbReference>
<dbReference type="InterPro" id="IPR052095">
    <property type="entry name" value="UNC-13_domain"/>
</dbReference>
<dbReference type="GO" id="GO:0099503">
    <property type="term" value="C:secretory vesicle"/>
    <property type="evidence" value="ECO:0007669"/>
    <property type="project" value="TreeGrafter"/>
</dbReference>
<dbReference type="PANTHER" id="PTHR45999">
    <property type="entry name" value="UNC-13-4A, ISOFORM B"/>
    <property type="match status" value="1"/>
</dbReference>
<comment type="caution">
    <text evidence="3">The sequence shown here is derived from an EMBL/GenBank/DDBJ whole genome shotgun (WGS) entry which is preliminary data.</text>
</comment>
<sequence length="1080" mass="124157">MWDPFDFLKVTLEDLRARGDNRRHSAHQKCAAGGRQARKYLSDLGPSRDVYFTCQVVKLNGQKAKAVLKKTTLFRRILTDKEETEEHVSARTIPLDQKLRKSFTAKGTTYYADIKMTKQMSDRPLPNIEFDDLVELKPAYSGELQERSYTLLHLTFIYYQMPSIYLKLISLSVFLVWDNSIAPIAAGVLPSAIRTIERHQEQPEICRTFTHCMEYLFDCLIGVIDDHLAPISSGGPPRRPTRLNLPTSQSSANLIHRTVDRQKSDQSKSSLSNSVTKLRSSSILSNTSAASQTSKKSRQAKQRLLKRSLSYNPHPKLERVPSIRSAISKSHESHPELPPNFTQKRKSVTLLDQLIDLPARLQVFPPEEGPLMQEFHKMMLPVAHICALTAWEYCEFLDPAAYLANKLRILIALSVQHWSRTKFVVESQDVHSLCTHLQKLVRSIYFNYKPYAVYFEQFSINYLKIVYETLDVPLEAVLRNIIETATAELNARDYEKLDVYSKNTMKAYAAVSNMKKIAKASNITVPLLSKFELCFSSCVVFWTTAWRETSLLMVSRTTPLDEDDGRQREFGDSDRKLPSGLYSFLCIQKGLSDDILTLNLEYPQHALLVTLRIIHIFTENLVAYARKLYAEARPDFTCKNHSRKCDCVRSVRAANGIDHAIEYIEKNWVKFSDWERIEGMLATNEAEKIRVTIEAMLRTCKEQCDCLADRLIAKNYGDTRAETVKYARQLCLDRQEYTKTLASYVRDRIDAFHNSETIINAMEKVVEGVEKDFYPRRAKRILTGLWHFFEAELARSLKEFQTHEYYRNIYVALKIIREQLHGPKNPSKFAKDLQLKSLATEDLMLAYYAAMADQEDTTGEGSTLCLQATYVRSREEDKVRFVIKVREARIPQPLNTLCSSAEISVRLELLPKTVFSEHHFPPITTSNRPVSGNPKWGEAFQVLMGDEGFFTNGTVLSASLIERDKIGCERVLGKAFLALNQVREISTKSTTDRLCRPFLALPTGSRLGYYNVLRERVLFDKVARAFWKKERPHKDVQINLKQLREVPKRWGSLRRFRSERFGSPRISFSIQRPQRTVSTI</sequence>
<reference evidence="3" key="1">
    <citation type="submission" date="2023-06" db="EMBL/GenBank/DDBJ databases">
        <authorList>
            <person name="Delattre M."/>
        </authorList>
    </citation>
    <scope>NUCLEOTIDE SEQUENCE</scope>
    <source>
        <strain evidence="3">AF72</strain>
    </source>
</reference>
<organism evidence="3 4">
    <name type="scientific">Mesorhabditis spiculigera</name>
    <dbReference type="NCBI Taxonomy" id="96644"/>
    <lineage>
        <taxon>Eukaryota</taxon>
        <taxon>Metazoa</taxon>
        <taxon>Ecdysozoa</taxon>
        <taxon>Nematoda</taxon>
        <taxon>Chromadorea</taxon>
        <taxon>Rhabditida</taxon>
        <taxon>Rhabditina</taxon>
        <taxon>Rhabditomorpha</taxon>
        <taxon>Rhabditoidea</taxon>
        <taxon>Rhabditidae</taxon>
        <taxon>Mesorhabditinae</taxon>
        <taxon>Mesorhabditis</taxon>
    </lineage>
</organism>
<protein>
    <submittedName>
        <fullName evidence="3">Uncharacterized protein</fullName>
    </submittedName>
</protein>
<feature type="non-terminal residue" evidence="3">
    <location>
        <position position="1"/>
    </location>
</feature>
<name>A0AA36G0E4_9BILA</name>
<keyword evidence="4" id="KW-1185">Reference proteome</keyword>
<gene>
    <name evidence="3" type="ORF">MSPICULIGERA_LOCUS12156</name>
</gene>